<dbReference type="RefSeq" id="WP_149266123.1">
    <property type="nucleotide sequence ID" value="NZ_VFJB01000004.1"/>
</dbReference>
<dbReference type="InterPro" id="IPR013783">
    <property type="entry name" value="Ig-like_fold"/>
</dbReference>
<dbReference type="InterPro" id="IPR014756">
    <property type="entry name" value="Ig_E-set"/>
</dbReference>
<keyword evidence="2" id="KW-0472">Membrane</keyword>
<organism evidence="4 5">
    <name type="scientific">Deferribacter autotrophicus</name>
    <dbReference type="NCBI Taxonomy" id="500465"/>
    <lineage>
        <taxon>Bacteria</taxon>
        <taxon>Pseudomonadati</taxon>
        <taxon>Deferribacterota</taxon>
        <taxon>Deferribacteres</taxon>
        <taxon>Deferribacterales</taxon>
        <taxon>Deferribacteraceae</taxon>
        <taxon>Deferribacter</taxon>
    </lineage>
</organism>
<dbReference type="PANTHER" id="PTHR10343">
    <property type="entry name" value="5'-AMP-ACTIVATED PROTEIN KINASE , BETA SUBUNIT"/>
    <property type="match status" value="1"/>
</dbReference>
<accession>A0A5A8F6T5</accession>
<gene>
    <name evidence="4" type="ORF">FHQ18_05265</name>
</gene>
<evidence type="ECO:0000313" key="4">
    <source>
        <dbReference type="EMBL" id="KAA0258569.1"/>
    </source>
</evidence>
<protein>
    <recommendedName>
        <fullName evidence="3">AMP-activated protein kinase glycogen-binding domain-containing protein</fullName>
    </recommendedName>
</protein>
<evidence type="ECO:0000256" key="1">
    <source>
        <dbReference type="ARBA" id="ARBA00010926"/>
    </source>
</evidence>
<name>A0A5A8F6T5_9BACT</name>
<keyword evidence="5" id="KW-1185">Reference proteome</keyword>
<dbReference type="PANTHER" id="PTHR10343:SF84">
    <property type="entry name" value="5'-AMP-ACTIVATED PROTEIN KINASE SUBUNIT BETA-1"/>
    <property type="match status" value="1"/>
</dbReference>
<dbReference type="CDD" id="cd02859">
    <property type="entry name" value="E_set_AMPKbeta_like_N"/>
    <property type="match status" value="1"/>
</dbReference>
<keyword evidence="2" id="KW-1133">Transmembrane helix</keyword>
<dbReference type="InterPro" id="IPR032640">
    <property type="entry name" value="AMPK1_CBM"/>
</dbReference>
<comment type="similarity">
    <text evidence="1">Belongs to the 5'-AMP-activated protein kinase beta subunit family.</text>
</comment>
<dbReference type="InterPro" id="IPR050827">
    <property type="entry name" value="CRP1_MDG1_kinase"/>
</dbReference>
<evidence type="ECO:0000313" key="5">
    <source>
        <dbReference type="Proteomes" id="UP000322876"/>
    </source>
</evidence>
<dbReference type="EMBL" id="VFJB01000004">
    <property type="protein sequence ID" value="KAA0258569.1"/>
    <property type="molecule type" value="Genomic_DNA"/>
</dbReference>
<comment type="caution">
    <text evidence="4">The sequence shown here is derived from an EMBL/GenBank/DDBJ whole genome shotgun (WGS) entry which is preliminary data.</text>
</comment>
<feature type="domain" description="AMP-activated protein kinase glycogen-binding" evidence="3">
    <location>
        <begin position="110"/>
        <end position="188"/>
    </location>
</feature>
<dbReference type="Proteomes" id="UP000322876">
    <property type="component" value="Unassembled WGS sequence"/>
</dbReference>
<sequence length="190" mass="22356">MRELLISKYIDDELTLKEKEIFIKEVMKDSTFGEEVLEFIGQEYLLRDYIEPEREVNFEQRRKMNFRFVPAIMSVVASILIIFAVLNFQNSSNSVALKPNEMIKEYRFVIYKPDAKKVEIAGTFTNWQRIKMKRIDNTGYFEVSLKLKPGEHKYSFVVDDKYSTPDPTIIAKERDDFGNVNSILELKEDA</sequence>
<dbReference type="AlphaFoldDB" id="A0A5A8F6T5"/>
<dbReference type="OrthoDB" id="5418559at2"/>
<evidence type="ECO:0000259" key="3">
    <source>
        <dbReference type="Pfam" id="PF16561"/>
    </source>
</evidence>
<feature type="transmembrane region" description="Helical" evidence="2">
    <location>
        <begin position="68"/>
        <end position="88"/>
    </location>
</feature>
<reference evidence="4 5" key="1">
    <citation type="submission" date="2019-06" db="EMBL/GenBank/DDBJ databases">
        <title>Genomic insights into carbon and energy metabolism of Deferribacter autotrophicus revealed new metabolic traits in the phylum Deferribacteres.</title>
        <authorList>
            <person name="Slobodkin A.I."/>
            <person name="Slobodkina G.B."/>
            <person name="Allioux M."/>
            <person name="Alain K."/>
            <person name="Jebbar M."/>
            <person name="Shadrin V."/>
            <person name="Kublanov I.V."/>
            <person name="Toshchakov S.V."/>
            <person name="Bonch-Osmolovskaya E.A."/>
        </authorList>
    </citation>
    <scope>NUCLEOTIDE SEQUENCE [LARGE SCALE GENOMIC DNA]</scope>
    <source>
        <strain evidence="4 5">SL50</strain>
    </source>
</reference>
<dbReference type="Pfam" id="PF16561">
    <property type="entry name" value="AMPK1_CBM"/>
    <property type="match status" value="1"/>
</dbReference>
<proteinExistence type="inferred from homology"/>
<evidence type="ECO:0000256" key="2">
    <source>
        <dbReference type="SAM" id="Phobius"/>
    </source>
</evidence>
<dbReference type="Gene3D" id="2.60.40.10">
    <property type="entry name" value="Immunoglobulins"/>
    <property type="match status" value="1"/>
</dbReference>
<dbReference type="SUPFAM" id="SSF81296">
    <property type="entry name" value="E set domains"/>
    <property type="match status" value="1"/>
</dbReference>
<keyword evidence="2" id="KW-0812">Transmembrane</keyword>